<name>A0A8J2XA62_ZYGB2</name>
<keyword evidence="4 5" id="KW-0539">Nucleus</keyword>
<dbReference type="PANTHER" id="PTHR12891:SF0">
    <property type="entry name" value="MMS19 NUCLEOTIDE EXCISION REPAIR PROTEIN HOMOLOG"/>
    <property type="match status" value="1"/>
</dbReference>
<dbReference type="OrthoDB" id="342900at2759"/>
<dbReference type="InterPro" id="IPR039920">
    <property type="entry name" value="MMS19"/>
</dbReference>
<evidence type="ECO:0000259" key="6">
    <source>
        <dbReference type="Pfam" id="PF12460"/>
    </source>
</evidence>
<accession>A0A8J2XA62</accession>
<dbReference type="Gene3D" id="1.25.10.10">
    <property type="entry name" value="Leucine-rich Repeat Variant"/>
    <property type="match status" value="1"/>
</dbReference>
<proteinExistence type="inferred from homology"/>
<feature type="domain" description="MMS19 C-terminal" evidence="6">
    <location>
        <begin position="572"/>
        <end position="971"/>
    </location>
</feature>
<evidence type="ECO:0000256" key="4">
    <source>
        <dbReference type="ARBA" id="ARBA00023242"/>
    </source>
</evidence>
<dbReference type="PANTHER" id="PTHR12891">
    <property type="entry name" value="DNA REPAIR/TRANSCRIPTION PROTEIN MET18/MMS19"/>
    <property type="match status" value="1"/>
</dbReference>
<dbReference type="Pfam" id="PF14500">
    <property type="entry name" value="MMS19_N"/>
    <property type="match status" value="1"/>
</dbReference>
<dbReference type="Pfam" id="PF12460">
    <property type="entry name" value="MMS19_C"/>
    <property type="match status" value="1"/>
</dbReference>
<evidence type="ECO:0000256" key="1">
    <source>
        <dbReference type="ARBA" id="ARBA00004123"/>
    </source>
</evidence>
<keyword evidence="5" id="KW-0234">DNA repair</keyword>
<dbReference type="InterPro" id="IPR024687">
    <property type="entry name" value="MMS19_C"/>
</dbReference>
<dbReference type="Proteomes" id="UP000019375">
    <property type="component" value="Unassembled WGS sequence"/>
</dbReference>
<evidence type="ECO:0000256" key="5">
    <source>
        <dbReference type="RuleBase" id="RU367072"/>
    </source>
</evidence>
<gene>
    <name evidence="8" type="ORF">BN860_01068g</name>
</gene>
<reference evidence="9" key="1">
    <citation type="journal article" date="2013" name="Genome Announc.">
        <title>Genome sequence of the food spoilage yeast Zygosaccharomyces bailii CLIB 213(T).</title>
        <authorList>
            <person name="Galeote V."/>
            <person name="Bigey F."/>
            <person name="Devillers H."/>
            <person name="Neuveglise C."/>
            <person name="Dequin S."/>
        </authorList>
    </citation>
    <scope>NUCLEOTIDE SEQUENCE [LARGE SCALE GENOMIC DNA]</scope>
    <source>
        <strain evidence="9">CLIB 213 / ATCC 58445 / CBS 680 / CCRC 21525 / NBRC 1098 / NCYC 1416 / NRRL Y-2227</strain>
    </source>
</reference>
<feature type="domain" description="MMS19 N-terminal" evidence="7">
    <location>
        <begin position="51"/>
        <end position="314"/>
    </location>
</feature>
<evidence type="ECO:0000313" key="8">
    <source>
        <dbReference type="EMBL" id="CDF91161.1"/>
    </source>
</evidence>
<evidence type="ECO:0000256" key="3">
    <source>
        <dbReference type="ARBA" id="ARBA00022737"/>
    </source>
</evidence>
<dbReference type="GO" id="GO:0006281">
    <property type="term" value="P:DNA repair"/>
    <property type="evidence" value="ECO:0007669"/>
    <property type="project" value="UniProtKB-UniRule"/>
</dbReference>
<protein>
    <recommendedName>
        <fullName evidence="5">MMS19 nucleotide excision repair protein</fullName>
    </recommendedName>
</protein>
<dbReference type="InterPro" id="IPR016024">
    <property type="entry name" value="ARM-type_fold"/>
</dbReference>
<keyword evidence="9" id="KW-1185">Reference proteome</keyword>
<keyword evidence="5" id="KW-0227">DNA damage</keyword>
<organism evidence="8 9">
    <name type="scientific">Zygosaccharomyces bailii (strain CLIB 213 / ATCC 58445 / CBS 680 / BCRC 21525 / NBRC 1098 / NCYC 1416 / NRRL Y-2227)</name>
    <dbReference type="NCBI Taxonomy" id="1333698"/>
    <lineage>
        <taxon>Eukaryota</taxon>
        <taxon>Fungi</taxon>
        <taxon>Dikarya</taxon>
        <taxon>Ascomycota</taxon>
        <taxon>Saccharomycotina</taxon>
        <taxon>Saccharomycetes</taxon>
        <taxon>Saccharomycetales</taxon>
        <taxon>Saccharomycetaceae</taxon>
        <taxon>Zygosaccharomyces</taxon>
    </lineage>
</organism>
<sequence length="1022" mass="115769">MPNEESVSYLETSIVSFVSNIDVDQSSSDKTACQLADSISHKSFKLLDLIVALRDHLTSEDLTSRRRALCCLSTVLSKLPNNTLLKNEVSVVLSFYSSKIDDNLLTKETLSGILSLTEMKYISITEIYSILKILSTKYNPSSHLAPTRYFTFKILDAIHEKYNSRMLVDHELTDAFVKAFLHVGNGEKDPRNLLLSFRLNEIISSNLDCADKFKEDLFDILFCYFPITFKPPKDDPYKISNTDLKIALRSAIASSPSFAEDAFGNLIDKLTASSPSVKNDTLLTIEACIKNFGGEACLKHWLPLWNALKFEIMHNTDVGYPDPLISLPNQPSESDNYQLSLTVIRSIGQTLLQFDEKAFDKFFSHILEEVKPNFVYEKDLKQTCCILGSIASVSDITFDKVVTASLPLFFKNSSDISKLKLEIMNLSFFFDAYIKVFGQTAPGNVVQVPKNALVRRKDDILMSLSKALTGSPKVEVTIRTLSIIQFTKLTKMQGFLKNEETALVVQYISEALLTDNNKNIYHAGLESLKSIGEIHEDIVFEIALTKMLELLPVDPAEQSQLNDGEPVEKETILKTLLDFTNSRHKLIKESIIGLSKKLDQVAPHENSEEYCFLLISTIHTLLSNNIEFIKEEDVKSIKKDIELPLFAAINNCPSIGNDDYNLILLSNVLFFLSLKSPRATHQEDLIKYNKYFLDDFQLLTRPSRLVVPFGKLLCGIDKKCNFQNAADIFRQTVIILSNAKTNMSPFEKLGYQELLAIFANKWISEETISEISDWDNKSMKNLEVLIWVAKGIVMKNSPLAVNFQQQFVSLLSDKEVGSLVAKLFEIFVIDIISLQKYKGITWNGSTKLLYKQKFFNDVFNRLVSAFKDTSEMQIKSNYLTALSLISKHISSNLIEPYMNEMLPLLLQSLDMPNGEVRISALNTLIDTSEKFHQLIAEHVQTLSRKLLKLVIPSKYNSFGVRVLSLRLLETISHVVPLNYSLALKEEIIRGLEPVLDDRKRIVRKQCVNTRQAYFELGQVPLE</sequence>
<dbReference type="AlphaFoldDB" id="A0A8J2XA62"/>
<dbReference type="EMBL" id="HG316463">
    <property type="protein sequence ID" value="CDF91161.1"/>
    <property type="molecule type" value="Genomic_DNA"/>
</dbReference>
<keyword evidence="3" id="KW-0677">Repeat</keyword>
<comment type="similarity">
    <text evidence="2 5">Belongs to the MET18/MMS19 family.</text>
</comment>
<dbReference type="InterPro" id="IPR029240">
    <property type="entry name" value="MMS19_N"/>
</dbReference>
<evidence type="ECO:0000256" key="2">
    <source>
        <dbReference type="ARBA" id="ARBA00009340"/>
    </source>
</evidence>
<dbReference type="SUPFAM" id="SSF48371">
    <property type="entry name" value="ARM repeat"/>
    <property type="match status" value="1"/>
</dbReference>
<evidence type="ECO:0000259" key="7">
    <source>
        <dbReference type="Pfam" id="PF14500"/>
    </source>
</evidence>
<comment type="function">
    <text evidence="5">Key component of the cytosolic iron-sulfur protein assembly (CIA) complex, a multiprotein complex that mediates the incorporation of iron-sulfur cluster into apoproteins specifically involved in DNA metabolism and genomic integrity. In the CIA complex, MMS19 acts as an adapter between early-acting CIA components and a subset of cellular target iron-sulfur proteins.</text>
</comment>
<dbReference type="GO" id="GO:0016226">
    <property type="term" value="P:iron-sulfur cluster assembly"/>
    <property type="evidence" value="ECO:0007669"/>
    <property type="project" value="UniProtKB-UniRule"/>
</dbReference>
<dbReference type="InterPro" id="IPR011989">
    <property type="entry name" value="ARM-like"/>
</dbReference>
<dbReference type="GO" id="GO:0097361">
    <property type="term" value="C:cytosolic [4Fe-4S] assembly targeting complex"/>
    <property type="evidence" value="ECO:0007669"/>
    <property type="project" value="UniProtKB-UniRule"/>
</dbReference>
<comment type="subcellular location">
    <subcellularLocation>
        <location evidence="1 5">Nucleus</location>
    </subcellularLocation>
</comment>
<dbReference type="GO" id="GO:0051604">
    <property type="term" value="P:protein maturation"/>
    <property type="evidence" value="ECO:0007669"/>
    <property type="project" value="UniProtKB-UniRule"/>
</dbReference>
<evidence type="ECO:0000313" key="9">
    <source>
        <dbReference type="Proteomes" id="UP000019375"/>
    </source>
</evidence>
<dbReference type="GO" id="GO:0005634">
    <property type="term" value="C:nucleus"/>
    <property type="evidence" value="ECO:0007669"/>
    <property type="project" value="UniProtKB-SubCell"/>
</dbReference>